<evidence type="ECO:0000256" key="1">
    <source>
        <dbReference type="SAM" id="MobiDB-lite"/>
    </source>
</evidence>
<feature type="compositionally biased region" description="Gly residues" evidence="1">
    <location>
        <begin position="250"/>
        <end position="263"/>
    </location>
</feature>
<organism evidence="2 3">
    <name type="scientific">Trichosporon asahii var. asahii (strain CBS 8904)</name>
    <name type="common">Yeast</name>
    <dbReference type="NCBI Taxonomy" id="1220162"/>
    <lineage>
        <taxon>Eukaryota</taxon>
        <taxon>Fungi</taxon>
        <taxon>Dikarya</taxon>
        <taxon>Basidiomycota</taxon>
        <taxon>Agaricomycotina</taxon>
        <taxon>Tremellomycetes</taxon>
        <taxon>Trichosporonales</taxon>
        <taxon>Trichosporonaceae</taxon>
        <taxon>Trichosporon</taxon>
    </lineage>
</organism>
<dbReference type="EMBL" id="AMBO01000383">
    <property type="protein sequence ID" value="EKC98690.1"/>
    <property type="molecule type" value="Genomic_DNA"/>
</dbReference>
<feature type="region of interest" description="Disordered" evidence="1">
    <location>
        <begin position="250"/>
        <end position="270"/>
    </location>
</feature>
<evidence type="ECO:0000313" key="3">
    <source>
        <dbReference type="Proteomes" id="UP000006757"/>
    </source>
</evidence>
<feature type="region of interest" description="Disordered" evidence="1">
    <location>
        <begin position="67"/>
        <end position="203"/>
    </location>
</feature>
<comment type="caution">
    <text evidence="2">The sequence shown here is derived from an EMBL/GenBank/DDBJ whole genome shotgun (WGS) entry which is preliminary data.</text>
</comment>
<accession>K1VD47</accession>
<proteinExistence type="predicted"/>
<protein>
    <submittedName>
        <fullName evidence="2">Uncharacterized protein</fullName>
    </submittedName>
</protein>
<gene>
    <name evidence="2" type="ORF">A1Q2_07014</name>
</gene>
<reference evidence="2 3" key="1">
    <citation type="journal article" date="2012" name="Eukaryot. Cell">
        <title>Genome sequence of the Trichosporon asahii environmental strain CBS 8904.</title>
        <authorList>
            <person name="Yang R.Y."/>
            <person name="Li H.T."/>
            <person name="Zhu H."/>
            <person name="Zhou G.P."/>
            <person name="Wang M."/>
            <person name="Wang L."/>
        </authorList>
    </citation>
    <scope>NUCLEOTIDE SEQUENCE [LARGE SCALE GENOMIC DNA]</scope>
    <source>
        <strain evidence="2 3">CBS 8904</strain>
    </source>
</reference>
<name>K1VD47_TRIAC</name>
<evidence type="ECO:0000313" key="2">
    <source>
        <dbReference type="EMBL" id="EKC98690.1"/>
    </source>
</evidence>
<dbReference type="HOGENOM" id="CLU_704348_0_0_1"/>
<feature type="compositionally biased region" description="Basic and acidic residues" evidence="1">
    <location>
        <begin position="70"/>
        <end position="147"/>
    </location>
</feature>
<dbReference type="AlphaFoldDB" id="K1VD47"/>
<feature type="compositionally biased region" description="Low complexity" evidence="1">
    <location>
        <begin position="149"/>
        <end position="167"/>
    </location>
</feature>
<dbReference type="Proteomes" id="UP000006757">
    <property type="component" value="Unassembled WGS sequence"/>
</dbReference>
<sequence length="392" mass="41405">MTDPKRQCPVATAAGRDSVFPDYSYALNRLGDCLWCGQGCPARDFPLDGDPKWIESEDMVRYALVSKRKREGEEGARKRVATEEAKEKEKEKEKAAAKEAANAEKEAAAQKEKDKQAAAKAEEKAAAKAEKESAAKAKEKAQKEKAQKKQAAAQAAQAAEEAAAAEAAVREAEEEANIRAKASSSEVSEPIERHPDSFPSQTAGKHYNYAIARKRDSDTWRAIEAYQAACIFNTFGLAADGLGLKRGRRPGAGGLEGKGGGQVLDGQARAPQRTRALGSRALDAAGQHQVRVPLGEECGLGLGAQEAGAVVVAARLSAVDDTVEAGAPAVLAGEQRQAGGGGDRGEEQRAHVQPWLHPGRVDVVAVLGAPEHADGILVCVVEEHVEAGVHGE</sequence>
<dbReference type="InParanoid" id="K1VD47"/>
<keyword evidence="3" id="KW-1185">Reference proteome</keyword>